<dbReference type="PANTHER" id="PTHR43045:SF1">
    <property type="entry name" value="SHIKIMATE TRANSPORTER"/>
    <property type="match status" value="1"/>
</dbReference>
<gene>
    <name evidence="13" type="ORF">GCM10018980_40770</name>
</gene>
<evidence type="ECO:0000256" key="3">
    <source>
        <dbReference type="ARBA" id="ARBA00022448"/>
    </source>
</evidence>
<keyword evidence="14" id="KW-1185">Reference proteome</keyword>
<keyword evidence="4" id="KW-1003">Cell membrane</keyword>
<dbReference type="CDD" id="cd17369">
    <property type="entry name" value="MFS_ShiA_like"/>
    <property type="match status" value="1"/>
</dbReference>
<dbReference type="SUPFAM" id="SSF103473">
    <property type="entry name" value="MFS general substrate transporter"/>
    <property type="match status" value="1"/>
</dbReference>
<dbReference type="EMBL" id="BNBF01000012">
    <property type="protein sequence ID" value="GHG55528.1"/>
    <property type="molecule type" value="Genomic_DNA"/>
</dbReference>
<keyword evidence="3" id="KW-0813">Transport</keyword>
<reference evidence="14" key="1">
    <citation type="journal article" date="2019" name="Int. J. Syst. Evol. Microbiol.">
        <title>The Global Catalogue of Microorganisms (GCM) 10K type strain sequencing project: providing services to taxonomists for standard genome sequencing and annotation.</title>
        <authorList>
            <consortium name="The Broad Institute Genomics Platform"/>
            <consortium name="The Broad Institute Genome Sequencing Center for Infectious Disease"/>
            <person name="Wu L."/>
            <person name="Ma J."/>
        </authorList>
    </citation>
    <scope>NUCLEOTIDE SEQUENCE [LARGE SCALE GENOMIC DNA]</scope>
    <source>
        <strain evidence="14">JCM 4253</strain>
    </source>
</reference>
<feature type="transmembrane region" description="Helical" evidence="11">
    <location>
        <begin position="238"/>
        <end position="262"/>
    </location>
</feature>
<dbReference type="InterPro" id="IPR036259">
    <property type="entry name" value="MFS_trans_sf"/>
</dbReference>
<evidence type="ECO:0000256" key="4">
    <source>
        <dbReference type="ARBA" id="ARBA00022475"/>
    </source>
</evidence>
<dbReference type="GO" id="GO:0015293">
    <property type="term" value="F:symporter activity"/>
    <property type="evidence" value="ECO:0007669"/>
    <property type="project" value="UniProtKB-KW"/>
</dbReference>
<protein>
    <recommendedName>
        <fullName evidence="10">Putative proline/betaine transporter</fullName>
    </recommendedName>
</protein>
<keyword evidence="8 11" id="KW-0472">Membrane</keyword>
<dbReference type="Gene3D" id="1.20.1250.20">
    <property type="entry name" value="MFS general substrate transporter like domains"/>
    <property type="match status" value="2"/>
</dbReference>
<dbReference type="Pfam" id="PF00083">
    <property type="entry name" value="Sugar_tr"/>
    <property type="match status" value="1"/>
</dbReference>
<dbReference type="PANTHER" id="PTHR43045">
    <property type="entry name" value="SHIKIMATE TRANSPORTER"/>
    <property type="match status" value="1"/>
</dbReference>
<comment type="similarity">
    <text evidence="2">Belongs to the major facilitator superfamily. Metabolite:H+ Symporter (MHS) family (TC 2.A.1.6) family.</text>
</comment>
<evidence type="ECO:0000256" key="9">
    <source>
        <dbReference type="ARBA" id="ARBA00037295"/>
    </source>
</evidence>
<dbReference type="FunFam" id="1.20.1250.20:FF:000001">
    <property type="entry name" value="Dicarboxylate MFS transporter"/>
    <property type="match status" value="1"/>
</dbReference>
<evidence type="ECO:0000256" key="7">
    <source>
        <dbReference type="ARBA" id="ARBA00022989"/>
    </source>
</evidence>
<feature type="domain" description="Major facilitator superfamily (MFS) profile" evidence="12">
    <location>
        <begin position="15"/>
        <end position="423"/>
    </location>
</feature>
<feature type="transmembrane region" description="Helical" evidence="11">
    <location>
        <begin position="52"/>
        <end position="76"/>
    </location>
</feature>
<feature type="transmembrane region" description="Helical" evidence="11">
    <location>
        <begin position="366"/>
        <end position="390"/>
    </location>
</feature>
<feature type="transmembrane region" description="Helical" evidence="11">
    <location>
        <begin position="88"/>
        <end position="112"/>
    </location>
</feature>
<dbReference type="GO" id="GO:0005886">
    <property type="term" value="C:plasma membrane"/>
    <property type="evidence" value="ECO:0007669"/>
    <property type="project" value="UniProtKB-SubCell"/>
</dbReference>
<comment type="subcellular location">
    <subcellularLocation>
        <location evidence="1">Cell membrane</location>
        <topology evidence="1">Multi-pass membrane protein</topology>
    </subcellularLocation>
</comment>
<comment type="function">
    <text evidence="9">May be a proton symporter involved in the uptake of osmolytes such as proline and glycine betaine.</text>
</comment>
<evidence type="ECO:0000313" key="14">
    <source>
        <dbReference type="Proteomes" id="UP000619355"/>
    </source>
</evidence>
<feature type="transmembrane region" description="Helical" evidence="11">
    <location>
        <begin position="274"/>
        <end position="294"/>
    </location>
</feature>
<organism evidence="13 14">
    <name type="scientific">Streptomyces capoamus</name>
    <dbReference type="NCBI Taxonomy" id="68183"/>
    <lineage>
        <taxon>Bacteria</taxon>
        <taxon>Bacillati</taxon>
        <taxon>Actinomycetota</taxon>
        <taxon>Actinomycetes</taxon>
        <taxon>Kitasatosporales</taxon>
        <taxon>Streptomycetaceae</taxon>
        <taxon>Streptomyces</taxon>
    </lineage>
</organism>
<evidence type="ECO:0000256" key="11">
    <source>
        <dbReference type="SAM" id="Phobius"/>
    </source>
</evidence>
<keyword evidence="5 11" id="KW-0812">Transmembrane</keyword>
<dbReference type="Pfam" id="PF07690">
    <property type="entry name" value="MFS_1"/>
    <property type="match status" value="1"/>
</dbReference>
<name>A0A919C7E8_9ACTN</name>
<evidence type="ECO:0000256" key="1">
    <source>
        <dbReference type="ARBA" id="ARBA00004651"/>
    </source>
</evidence>
<dbReference type="InterPro" id="IPR005829">
    <property type="entry name" value="Sugar_transporter_CS"/>
</dbReference>
<evidence type="ECO:0000313" key="13">
    <source>
        <dbReference type="EMBL" id="GHG55528.1"/>
    </source>
</evidence>
<dbReference type="AlphaFoldDB" id="A0A919C7E8"/>
<sequence>MHRVREVNVPSMPRLAAASLVGTAIEFYDFFVYGTAAALVLGPLFFPTFSPLAGTLAAFATFGVGFVARPLGSVLFGHLGDRRGRRPVLVASLLLTGASTVAVGCVPSYGAVGVAAPVLLLVLRFLQGLGVGGEWGGAVLLTAEHAPAERRALWASLPQMGPALGFVMANGVMLALSAALSDAEFARWGWRVPFWAGGALALAGLWLRSSLAESPRFLEIDDHARVPLVEVVRHHGRLVLLTAGAMAVGYAVFYAVTTWSLAYATEHLGVSRTVMLVCVMGAVVVKGALTPVVALCGDRFGRRPMCLAGCTACVLWMLPMVALLATGEPLLMFLAILGALLAFVTMFAVIAAYLPELYEPRVRCTGAAVGYNLGGVLGGALTPIVATALAERGGRVPWGVGVYLTGIALISLVCFALLPETRPVPVPLVEPAGN</sequence>
<evidence type="ECO:0000259" key="12">
    <source>
        <dbReference type="PROSITE" id="PS50850"/>
    </source>
</evidence>
<evidence type="ECO:0000256" key="8">
    <source>
        <dbReference type="ARBA" id="ARBA00023136"/>
    </source>
</evidence>
<keyword evidence="7 11" id="KW-1133">Transmembrane helix</keyword>
<feature type="transmembrane region" description="Helical" evidence="11">
    <location>
        <begin position="188"/>
        <end position="207"/>
    </location>
</feature>
<evidence type="ECO:0000256" key="2">
    <source>
        <dbReference type="ARBA" id="ARBA00008240"/>
    </source>
</evidence>
<feature type="transmembrane region" description="Helical" evidence="11">
    <location>
        <begin position="331"/>
        <end position="354"/>
    </location>
</feature>
<dbReference type="InterPro" id="IPR020846">
    <property type="entry name" value="MFS_dom"/>
</dbReference>
<feature type="transmembrane region" description="Helical" evidence="11">
    <location>
        <begin position="20"/>
        <end position="46"/>
    </location>
</feature>
<keyword evidence="6" id="KW-0769">Symport</keyword>
<dbReference type="PROSITE" id="PS50850">
    <property type="entry name" value="MFS"/>
    <property type="match status" value="1"/>
</dbReference>
<feature type="transmembrane region" description="Helical" evidence="11">
    <location>
        <begin position="396"/>
        <end position="418"/>
    </location>
</feature>
<dbReference type="Proteomes" id="UP000619355">
    <property type="component" value="Unassembled WGS sequence"/>
</dbReference>
<feature type="transmembrane region" description="Helical" evidence="11">
    <location>
        <begin position="306"/>
        <end position="325"/>
    </location>
</feature>
<feature type="transmembrane region" description="Helical" evidence="11">
    <location>
        <begin position="153"/>
        <end position="176"/>
    </location>
</feature>
<comment type="caution">
    <text evidence="13">The sequence shown here is derived from an EMBL/GenBank/DDBJ whole genome shotgun (WGS) entry which is preliminary data.</text>
</comment>
<evidence type="ECO:0000256" key="10">
    <source>
        <dbReference type="ARBA" id="ARBA00039918"/>
    </source>
</evidence>
<evidence type="ECO:0000256" key="5">
    <source>
        <dbReference type="ARBA" id="ARBA00022692"/>
    </source>
</evidence>
<dbReference type="PROSITE" id="PS00217">
    <property type="entry name" value="SUGAR_TRANSPORT_2"/>
    <property type="match status" value="1"/>
</dbReference>
<dbReference type="InterPro" id="IPR011701">
    <property type="entry name" value="MFS"/>
</dbReference>
<evidence type="ECO:0000256" key="6">
    <source>
        <dbReference type="ARBA" id="ARBA00022847"/>
    </source>
</evidence>
<proteinExistence type="inferred from homology"/>
<accession>A0A919C7E8</accession>
<dbReference type="InterPro" id="IPR005828">
    <property type="entry name" value="MFS_sugar_transport-like"/>
</dbReference>